<protein>
    <submittedName>
        <fullName evidence="2">Uncharacterized protein</fullName>
    </submittedName>
</protein>
<reference evidence="2" key="2">
    <citation type="submission" date="2023-05" db="EMBL/GenBank/DDBJ databases">
        <authorList>
            <person name="Fouks B."/>
        </authorList>
    </citation>
    <scope>NUCLEOTIDE SEQUENCE</scope>
    <source>
        <strain evidence="2">Stay&amp;Tobe</strain>
        <tissue evidence="2">Testes</tissue>
    </source>
</reference>
<feature type="compositionally biased region" description="Polar residues" evidence="1">
    <location>
        <begin position="358"/>
        <end position="369"/>
    </location>
</feature>
<feature type="region of interest" description="Disordered" evidence="1">
    <location>
        <begin position="269"/>
        <end position="369"/>
    </location>
</feature>
<feature type="compositionally biased region" description="Polar residues" evidence="1">
    <location>
        <begin position="315"/>
        <end position="330"/>
    </location>
</feature>
<feature type="compositionally biased region" description="Polar residues" evidence="1">
    <location>
        <begin position="25"/>
        <end position="51"/>
    </location>
</feature>
<feature type="compositionally biased region" description="Basic and acidic residues" evidence="1">
    <location>
        <begin position="331"/>
        <end position="344"/>
    </location>
</feature>
<gene>
    <name evidence="2" type="ORF">L9F63_021512</name>
</gene>
<dbReference type="Proteomes" id="UP001233999">
    <property type="component" value="Unassembled WGS sequence"/>
</dbReference>
<name>A0AAD7ZQ65_DIPPU</name>
<evidence type="ECO:0000313" key="3">
    <source>
        <dbReference type="Proteomes" id="UP001233999"/>
    </source>
</evidence>
<dbReference type="AlphaFoldDB" id="A0AAD7ZQ65"/>
<evidence type="ECO:0000313" key="2">
    <source>
        <dbReference type="EMBL" id="KAJ9584147.1"/>
    </source>
</evidence>
<comment type="caution">
    <text evidence="2">The sequence shown here is derived from an EMBL/GenBank/DDBJ whole genome shotgun (WGS) entry which is preliminary data.</text>
</comment>
<feature type="compositionally biased region" description="Polar residues" evidence="1">
    <location>
        <begin position="290"/>
        <end position="302"/>
    </location>
</feature>
<feature type="region of interest" description="Disordered" evidence="1">
    <location>
        <begin position="112"/>
        <end position="131"/>
    </location>
</feature>
<organism evidence="2 3">
    <name type="scientific">Diploptera punctata</name>
    <name type="common">Pacific beetle cockroach</name>
    <dbReference type="NCBI Taxonomy" id="6984"/>
    <lineage>
        <taxon>Eukaryota</taxon>
        <taxon>Metazoa</taxon>
        <taxon>Ecdysozoa</taxon>
        <taxon>Arthropoda</taxon>
        <taxon>Hexapoda</taxon>
        <taxon>Insecta</taxon>
        <taxon>Pterygota</taxon>
        <taxon>Neoptera</taxon>
        <taxon>Polyneoptera</taxon>
        <taxon>Dictyoptera</taxon>
        <taxon>Blattodea</taxon>
        <taxon>Blaberoidea</taxon>
        <taxon>Blaberidae</taxon>
        <taxon>Diplopterinae</taxon>
        <taxon>Diploptera</taxon>
    </lineage>
</organism>
<reference evidence="2" key="1">
    <citation type="journal article" date="2023" name="IScience">
        <title>Live-bearing cockroach genome reveals convergent evolutionary mechanisms linked to viviparity in insects and beyond.</title>
        <authorList>
            <person name="Fouks B."/>
            <person name="Harrison M.C."/>
            <person name="Mikhailova A.A."/>
            <person name="Marchal E."/>
            <person name="English S."/>
            <person name="Carruthers M."/>
            <person name="Jennings E.C."/>
            <person name="Chiamaka E.L."/>
            <person name="Frigard R.A."/>
            <person name="Pippel M."/>
            <person name="Attardo G.M."/>
            <person name="Benoit J.B."/>
            <person name="Bornberg-Bauer E."/>
            <person name="Tobe S.S."/>
        </authorList>
    </citation>
    <scope>NUCLEOTIDE SEQUENCE</scope>
    <source>
        <strain evidence="2">Stay&amp;Tobe</strain>
    </source>
</reference>
<evidence type="ECO:0000256" key="1">
    <source>
        <dbReference type="SAM" id="MobiDB-lite"/>
    </source>
</evidence>
<dbReference type="EMBL" id="JASPKZ010007459">
    <property type="protein sequence ID" value="KAJ9584147.1"/>
    <property type="molecule type" value="Genomic_DNA"/>
</dbReference>
<feature type="region of interest" description="Disordered" evidence="1">
    <location>
        <begin position="25"/>
        <end position="83"/>
    </location>
</feature>
<proteinExistence type="predicted"/>
<feature type="compositionally biased region" description="Basic and acidic residues" evidence="1">
    <location>
        <begin position="68"/>
        <end position="83"/>
    </location>
</feature>
<accession>A0AAD7ZQ65</accession>
<keyword evidence="3" id="KW-1185">Reference proteome</keyword>
<sequence length="369" mass="41883">MSEVLSTYSREMTAIAFQRAKNKFEQQQAEDTKTSMARQEGGNTKSVSLGQDNHIAPALDSVTEEEDKTSRHSKVPERFNLPDHKHAGRCMSTYISREQLNPSMSGIQTNSSLKGILSSSNNSARKTSSRDINSNCVPYRHTSSVRFIDEGTCTTPVSSEHYYEVENIRDCHCKRQKYYRSPSGEVSDELCNAIKVKCHINDQQGDDDVCTPIVHKDSLDLISKRGISVKPNSSVRYRDRREHCSRCDNGNRQRELDPKDSLSLLVDKRRRLASSPDMEEGETCRKTRHSSGQAVQDNNRNASGFLKRRQDPNKSSRNGGNISSKMMSQSDDLRKRHDQDRNVCDKSTQSHWEAATPRYTSSNSPHRYQ</sequence>